<name>A0A6M8FHG5_9GAMM</name>
<keyword evidence="3" id="KW-1185">Reference proteome</keyword>
<evidence type="ECO:0000313" key="2">
    <source>
        <dbReference type="EMBL" id="QKE63409.1"/>
    </source>
</evidence>
<organism evidence="2 3">
    <name type="scientific">Aquipseudomonas campi</name>
    <dbReference type="NCBI Taxonomy" id="2731681"/>
    <lineage>
        <taxon>Bacteria</taxon>
        <taxon>Pseudomonadati</taxon>
        <taxon>Pseudomonadota</taxon>
        <taxon>Gammaproteobacteria</taxon>
        <taxon>Pseudomonadales</taxon>
        <taxon>Pseudomonadaceae</taxon>
        <taxon>Aquipseudomonas</taxon>
    </lineage>
</organism>
<sequence length="285" mass="32500">MPRLLALLALLCCGPLLAGERLTYPLHSSEDDPEAYVVELLRLALDKSGAGHQLVPSRLAMAQSRAQQSLEQNDNSVQLMWTMTTKEREQILLPIRIPIYKGLIGWRVALVREEDRHWLKSVRSLADLKPMRIGQRSDWPDTAILRSNGLQVVTSQSYPSLFRMLDAGRFDLFPREVVVAWDEQARANQQGLQLAVDEHVVLHYPTAFYFFTSRARADLAADIERGLERMIADGSFEQLFDSHHGATIRKAQLDKRQVIELHNPDLPELTPFAREELWYQPAAPQ</sequence>
<proteinExistence type="predicted"/>
<keyword evidence="1" id="KW-0732">Signal</keyword>
<feature type="chain" id="PRO_5026751211" evidence="1">
    <location>
        <begin position="19"/>
        <end position="285"/>
    </location>
</feature>
<evidence type="ECO:0000313" key="3">
    <source>
        <dbReference type="Proteomes" id="UP000501379"/>
    </source>
</evidence>
<dbReference type="EMBL" id="CP053697">
    <property type="protein sequence ID" value="QKE63409.1"/>
    <property type="molecule type" value="Genomic_DNA"/>
</dbReference>
<dbReference type="KEGG" id="pcam:HNE05_08545"/>
<accession>A0A6M8FHG5</accession>
<dbReference type="SUPFAM" id="SSF53850">
    <property type="entry name" value="Periplasmic binding protein-like II"/>
    <property type="match status" value="1"/>
</dbReference>
<feature type="signal peptide" evidence="1">
    <location>
        <begin position="1"/>
        <end position="18"/>
    </location>
</feature>
<evidence type="ECO:0000256" key="1">
    <source>
        <dbReference type="SAM" id="SignalP"/>
    </source>
</evidence>
<dbReference type="RefSeq" id="WP_173206909.1">
    <property type="nucleotide sequence ID" value="NZ_CP053697.2"/>
</dbReference>
<dbReference type="AlphaFoldDB" id="A0A6M8FHG5"/>
<gene>
    <name evidence="2" type="ORF">HNE05_08545</name>
</gene>
<protein>
    <submittedName>
        <fullName evidence="2">Transporter substrate-binding domain-containing protein</fullName>
    </submittedName>
</protein>
<dbReference type="Proteomes" id="UP000501379">
    <property type="component" value="Chromosome"/>
</dbReference>
<reference evidence="2" key="1">
    <citation type="submission" date="2020-07" db="EMBL/GenBank/DDBJ databases">
        <title>Nitrate ammonifying Pseudomonas campi sp. nov. isolated from German agricultural grassland.</title>
        <authorList>
            <person name="Timsy T."/>
            <person name="Ulrich A."/>
            <person name="Spanner T."/>
            <person name="Foesel B."/>
            <person name="Kolb S."/>
            <person name="Horn M.A."/>
            <person name="Behrendt U."/>
        </authorList>
    </citation>
    <scope>NUCLEOTIDE SEQUENCE</scope>
    <source>
        <strain evidence="2">S1-A32-2</strain>
    </source>
</reference>
<dbReference type="Gene3D" id="3.40.190.10">
    <property type="entry name" value="Periplasmic binding protein-like II"/>
    <property type="match status" value="2"/>
</dbReference>